<reference evidence="2 3" key="1">
    <citation type="submission" date="2024-01" db="EMBL/GenBank/DDBJ databases">
        <title>Genome assemblies of Stephania.</title>
        <authorList>
            <person name="Yang L."/>
        </authorList>
    </citation>
    <scope>NUCLEOTIDE SEQUENCE [LARGE SCALE GENOMIC DNA]</scope>
    <source>
        <strain evidence="2">JXDWG</strain>
        <tissue evidence="2">Leaf</tissue>
    </source>
</reference>
<protein>
    <submittedName>
        <fullName evidence="2">Uncharacterized protein</fullName>
    </submittedName>
</protein>
<sequence length="322" mass="35468">MALSEGTPAKKASKRLQTATLIPKVEKSIARTTAKRSSSWLKRMKRHVASNCDDEGSGGGAAEADGKGFTRGRRARPCRNGKVDIAYILFVENGFPPPSAYEYEVVLKYTINIIGEKSLDKMSYVKVDGKWVSTTMSQEVKSKKRMKAEIKGVVLMSLARKEMDPYDSNEEMDAEMEGIDGSTTYHFHKHGEEFHLIDTSPTNELNPTAIRGSASASIRGSASGLIIQDSMEENMGGVVIQGEGFRGRSAGSQGAILGEQHNLKNVSTMFVAHHKFMEEDFEEVKLVTQQSSMYLKKELSTMTVSECTTINEELGKLFANSM</sequence>
<organism evidence="2 3">
    <name type="scientific">Stephania cephalantha</name>
    <dbReference type="NCBI Taxonomy" id="152367"/>
    <lineage>
        <taxon>Eukaryota</taxon>
        <taxon>Viridiplantae</taxon>
        <taxon>Streptophyta</taxon>
        <taxon>Embryophyta</taxon>
        <taxon>Tracheophyta</taxon>
        <taxon>Spermatophyta</taxon>
        <taxon>Magnoliopsida</taxon>
        <taxon>Ranunculales</taxon>
        <taxon>Menispermaceae</taxon>
        <taxon>Menispermoideae</taxon>
        <taxon>Cissampelideae</taxon>
        <taxon>Stephania</taxon>
    </lineage>
</organism>
<evidence type="ECO:0000313" key="3">
    <source>
        <dbReference type="Proteomes" id="UP001419268"/>
    </source>
</evidence>
<name>A0AAP0PGC0_9MAGN</name>
<proteinExistence type="predicted"/>
<dbReference type="EMBL" id="JBBNAG010000004">
    <property type="protein sequence ID" value="KAK9139900.1"/>
    <property type="molecule type" value="Genomic_DNA"/>
</dbReference>
<evidence type="ECO:0000313" key="2">
    <source>
        <dbReference type="EMBL" id="KAK9139900.1"/>
    </source>
</evidence>
<gene>
    <name evidence="2" type="ORF">Scep_009581</name>
</gene>
<dbReference type="AlphaFoldDB" id="A0AAP0PGC0"/>
<comment type="caution">
    <text evidence="2">The sequence shown here is derived from an EMBL/GenBank/DDBJ whole genome shotgun (WGS) entry which is preliminary data.</text>
</comment>
<keyword evidence="3" id="KW-1185">Reference proteome</keyword>
<feature type="region of interest" description="Disordered" evidence="1">
    <location>
        <begin position="51"/>
        <end position="73"/>
    </location>
</feature>
<accession>A0AAP0PGC0</accession>
<evidence type="ECO:0000256" key="1">
    <source>
        <dbReference type="SAM" id="MobiDB-lite"/>
    </source>
</evidence>
<dbReference type="Proteomes" id="UP001419268">
    <property type="component" value="Unassembled WGS sequence"/>
</dbReference>